<evidence type="ECO:0000313" key="3">
    <source>
        <dbReference type="Proteomes" id="UP000503447"/>
    </source>
</evidence>
<dbReference type="EMBL" id="CP053452">
    <property type="protein sequence ID" value="QJW96708.1"/>
    <property type="molecule type" value="Genomic_DNA"/>
</dbReference>
<proteinExistence type="predicted"/>
<keyword evidence="3" id="KW-1185">Reference proteome</keyword>
<feature type="region of interest" description="Disordered" evidence="1">
    <location>
        <begin position="1"/>
        <end position="44"/>
    </location>
</feature>
<organism evidence="2 3">
    <name type="scientific">Frigoriglobus tundricola</name>
    <dbReference type="NCBI Taxonomy" id="2774151"/>
    <lineage>
        <taxon>Bacteria</taxon>
        <taxon>Pseudomonadati</taxon>
        <taxon>Planctomycetota</taxon>
        <taxon>Planctomycetia</taxon>
        <taxon>Gemmatales</taxon>
        <taxon>Gemmataceae</taxon>
        <taxon>Frigoriglobus</taxon>
    </lineage>
</organism>
<sequence>MCLEAQAGKPVPQTKKADSLNRTVYQAPRERPLLAPTEPVCCTD</sequence>
<evidence type="ECO:0000313" key="2">
    <source>
        <dbReference type="EMBL" id="QJW96708.1"/>
    </source>
</evidence>
<reference evidence="3" key="1">
    <citation type="submission" date="2020-05" db="EMBL/GenBank/DDBJ databases">
        <title>Frigoriglobus tundricola gen. nov., sp. nov., a psychrotolerant cellulolytic planctomycete of the family Gemmataceae with two divergent copies of 16S rRNA gene.</title>
        <authorList>
            <person name="Kulichevskaya I.S."/>
            <person name="Ivanova A.A."/>
            <person name="Naumoff D.G."/>
            <person name="Beletsky A.V."/>
            <person name="Rijpstra W.I.C."/>
            <person name="Sinninghe Damste J.S."/>
            <person name="Mardanov A.V."/>
            <person name="Ravin N.V."/>
            <person name="Dedysh S.N."/>
        </authorList>
    </citation>
    <scope>NUCLEOTIDE SEQUENCE [LARGE SCALE GENOMIC DNA]</scope>
    <source>
        <strain evidence="3">PL17</strain>
    </source>
</reference>
<accession>A0A6M5YRT2</accession>
<protein>
    <submittedName>
        <fullName evidence="2">Uncharacterized protein</fullName>
    </submittedName>
</protein>
<gene>
    <name evidence="2" type="ORF">FTUN_4267</name>
</gene>
<dbReference type="KEGG" id="ftj:FTUN_4267"/>
<name>A0A6M5YRT2_9BACT</name>
<dbReference type="AlphaFoldDB" id="A0A6M5YRT2"/>
<dbReference type="Proteomes" id="UP000503447">
    <property type="component" value="Chromosome"/>
</dbReference>
<evidence type="ECO:0000256" key="1">
    <source>
        <dbReference type="SAM" id="MobiDB-lite"/>
    </source>
</evidence>